<evidence type="ECO:0000256" key="10">
    <source>
        <dbReference type="ARBA" id="ARBA00022679"/>
    </source>
</evidence>
<evidence type="ECO:0000256" key="15">
    <source>
        <dbReference type="ARBA" id="ARBA00023136"/>
    </source>
</evidence>
<feature type="transmembrane region" description="Helical" evidence="19">
    <location>
        <begin position="145"/>
        <end position="163"/>
    </location>
</feature>
<dbReference type="EC" id="2.7.7.41" evidence="6 18"/>
<dbReference type="Proteomes" id="UP000646484">
    <property type="component" value="Unassembled WGS sequence"/>
</dbReference>
<feature type="transmembrane region" description="Helical" evidence="19">
    <location>
        <begin position="85"/>
        <end position="101"/>
    </location>
</feature>
<accession>A0ABR7D136</accession>
<evidence type="ECO:0000313" key="21">
    <source>
        <dbReference type="Proteomes" id="UP000646484"/>
    </source>
</evidence>
<keyword evidence="9" id="KW-0444">Lipid biosynthesis</keyword>
<evidence type="ECO:0000256" key="19">
    <source>
        <dbReference type="SAM" id="Phobius"/>
    </source>
</evidence>
<evidence type="ECO:0000313" key="20">
    <source>
        <dbReference type="EMBL" id="MBC5621105.1"/>
    </source>
</evidence>
<comment type="pathway">
    <text evidence="3 18">Phospholipid metabolism; CDP-diacylglycerol biosynthesis; CDP-diacylglycerol from sn-glycerol 3-phosphate: step 3/3.</text>
</comment>
<evidence type="ECO:0000256" key="5">
    <source>
        <dbReference type="ARBA" id="ARBA00010185"/>
    </source>
</evidence>
<evidence type="ECO:0000256" key="11">
    <source>
        <dbReference type="ARBA" id="ARBA00022692"/>
    </source>
</evidence>
<keyword evidence="15 19" id="KW-0472">Membrane</keyword>
<keyword evidence="8" id="KW-1003">Cell membrane</keyword>
<dbReference type="GO" id="GO:0016779">
    <property type="term" value="F:nucleotidyltransferase activity"/>
    <property type="evidence" value="ECO:0007669"/>
    <property type="project" value="UniProtKB-KW"/>
</dbReference>
<evidence type="ECO:0000256" key="14">
    <source>
        <dbReference type="ARBA" id="ARBA00023098"/>
    </source>
</evidence>
<evidence type="ECO:0000256" key="6">
    <source>
        <dbReference type="ARBA" id="ARBA00012487"/>
    </source>
</evidence>
<evidence type="ECO:0000256" key="3">
    <source>
        <dbReference type="ARBA" id="ARBA00005119"/>
    </source>
</evidence>
<evidence type="ECO:0000256" key="17">
    <source>
        <dbReference type="ARBA" id="ARBA00023264"/>
    </source>
</evidence>
<comment type="catalytic activity">
    <reaction evidence="1 18">
        <text>a 1,2-diacyl-sn-glycero-3-phosphate + CTP + H(+) = a CDP-1,2-diacyl-sn-glycerol + diphosphate</text>
        <dbReference type="Rhea" id="RHEA:16229"/>
        <dbReference type="ChEBI" id="CHEBI:15378"/>
        <dbReference type="ChEBI" id="CHEBI:33019"/>
        <dbReference type="ChEBI" id="CHEBI:37563"/>
        <dbReference type="ChEBI" id="CHEBI:58332"/>
        <dbReference type="ChEBI" id="CHEBI:58608"/>
        <dbReference type="EC" id="2.7.7.41"/>
    </reaction>
</comment>
<feature type="transmembrane region" description="Helical" evidence="19">
    <location>
        <begin position="184"/>
        <end position="202"/>
    </location>
</feature>
<feature type="transmembrane region" description="Helical" evidence="19">
    <location>
        <begin position="14"/>
        <end position="44"/>
    </location>
</feature>
<proteinExistence type="inferred from homology"/>
<gene>
    <name evidence="20" type="ORF">H8S64_08345</name>
</gene>
<evidence type="ECO:0000256" key="2">
    <source>
        <dbReference type="ARBA" id="ARBA00004651"/>
    </source>
</evidence>
<comment type="similarity">
    <text evidence="5 18">Belongs to the CDS family.</text>
</comment>
<dbReference type="EMBL" id="JACOOH010000003">
    <property type="protein sequence ID" value="MBC5621105.1"/>
    <property type="molecule type" value="Genomic_DNA"/>
</dbReference>
<keyword evidence="12 18" id="KW-0548">Nucleotidyltransferase</keyword>
<protein>
    <recommendedName>
        <fullName evidence="7 18">Phosphatidate cytidylyltransferase</fullName>
        <ecNumber evidence="6 18">2.7.7.41</ecNumber>
    </recommendedName>
</protein>
<evidence type="ECO:0000256" key="7">
    <source>
        <dbReference type="ARBA" id="ARBA00019373"/>
    </source>
</evidence>
<keyword evidence="13 19" id="KW-1133">Transmembrane helix</keyword>
<evidence type="ECO:0000256" key="12">
    <source>
        <dbReference type="ARBA" id="ARBA00022695"/>
    </source>
</evidence>
<evidence type="ECO:0000256" key="16">
    <source>
        <dbReference type="ARBA" id="ARBA00023209"/>
    </source>
</evidence>
<keyword evidence="11 18" id="KW-0812">Transmembrane</keyword>
<evidence type="ECO:0000256" key="4">
    <source>
        <dbReference type="ARBA" id="ARBA00005189"/>
    </source>
</evidence>
<dbReference type="PROSITE" id="PS01315">
    <property type="entry name" value="CDS"/>
    <property type="match status" value="1"/>
</dbReference>
<dbReference type="PANTHER" id="PTHR46382">
    <property type="entry name" value="PHOSPHATIDATE CYTIDYLYLTRANSFERASE"/>
    <property type="match status" value="1"/>
</dbReference>
<name>A0ABR7D136_9BACT</name>
<feature type="transmembrane region" description="Helical" evidence="19">
    <location>
        <begin position="208"/>
        <end position="227"/>
    </location>
</feature>
<dbReference type="InterPro" id="IPR000374">
    <property type="entry name" value="PC_trans"/>
</dbReference>
<keyword evidence="16" id="KW-0594">Phospholipid biosynthesis</keyword>
<comment type="caution">
    <text evidence="20">The sequence shown here is derived from an EMBL/GenBank/DDBJ whole genome shotgun (WGS) entry which is preliminary data.</text>
</comment>
<keyword evidence="10 18" id="KW-0808">Transferase</keyword>
<evidence type="ECO:0000256" key="9">
    <source>
        <dbReference type="ARBA" id="ARBA00022516"/>
    </source>
</evidence>
<feature type="transmembrane region" description="Helical" evidence="19">
    <location>
        <begin position="56"/>
        <end position="79"/>
    </location>
</feature>
<comment type="subcellular location">
    <subcellularLocation>
        <location evidence="2">Cell membrane</location>
        <topology evidence="2">Multi-pass membrane protein</topology>
    </subcellularLocation>
</comment>
<feature type="transmembrane region" description="Helical" evidence="19">
    <location>
        <begin position="113"/>
        <end position="133"/>
    </location>
</feature>
<keyword evidence="17" id="KW-1208">Phospholipid metabolism</keyword>
<dbReference type="Pfam" id="PF01148">
    <property type="entry name" value="CTP_transf_1"/>
    <property type="match status" value="1"/>
</dbReference>
<sequence>MIVSNFLKRAISGLLFVVVLTGCIFIHPICFYVLFFIINILGLLEFGRMARHMNIHVNLFFCIVCGSVLFTAGFLHNYIGYKDGYLYFFILTFIMAIRELYRKKGNGFQNIAFSYYALLYISLPFTLLIYLPYMSNSGQWMPEIIFFPFLLVWVNDTFAYLSGSLLGKHKLFPRISPKKSWEGAIGGGLMTIIVGLCVAPYIEGYRVFDTAVISCIVVVFAIYGDLLESMFKRSIEIKDSGNILPGHGGILDRFDAVIFTIPAIFVYMEFMY</sequence>
<comment type="pathway">
    <text evidence="4">Lipid metabolism.</text>
</comment>
<keyword evidence="21" id="KW-1185">Reference proteome</keyword>
<dbReference type="PANTHER" id="PTHR46382:SF1">
    <property type="entry name" value="PHOSPHATIDATE CYTIDYLYLTRANSFERASE"/>
    <property type="match status" value="1"/>
</dbReference>
<evidence type="ECO:0000256" key="13">
    <source>
        <dbReference type="ARBA" id="ARBA00022989"/>
    </source>
</evidence>
<evidence type="ECO:0000256" key="8">
    <source>
        <dbReference type="ARBA" id="ARBA00022475"/>
    </source>
</evidence>
<evidence type="ECO:0000256" key="18">
    <source>
        <dbReference type="RuleBase" id="RU003938"/>
    </source>
</evidence>
<keyword evidence="14" id="KW-0443">Lipid metabolism</keyword>
<organism evidence="20 21">
    <name type="scientific">Butyricimonas hominis</name>
    <dbReference type="NCBI Taxonomy" id="2763032"/>
    <lineage>
        <taxon>Bacteria</taxon>
        <taxon>Pseudomonadati</taxon>
        <taxon>Bacteroidota</taxon>
        <taxon>Bacteroidia</taxon>
        <taxon>Bacteroidales</taxon>
        <taxon>Odoribacteraceae</taxon>
        <taxon>Butyricimonas</taxon>
    </lineage>
</organism>
<evidence type="ECO:0000256" key="1">
    <source>
        <dbReference type="ARBA" id="ARBA00001698"/>
    </source>
</evidence>
<reference evidence="20 21" key="1">
    <citation type="submission" date="2020-08" db="EMBL/GenBank/DDBJ databases">
        <title>Genome public.</title>
        <authorList>
            <person name="Liu C."/>
            <person name="Sun Q."/>
        </authorList>
    </citation>
    <scope>NUCLEOTIDE SEQUENCE [LARGE SCALE GENOMIC DNA]</scope>
    <source>
        <strain evidence="20 21">NSJ-56</strain>
    </source>
</reference>
<dbReference type="RefSeq" id="WP_099292867.1">
    <property type="nucleotide sequence ID" value="NZ_JACOOH010000003.1"/>
</dbReference>